<dbReference type="GO" id="GO:0016787">
    <property type="term" value="F:hydrolase activity"/>
    <property type="evidence" value="ECO:0007669"/>
    <property type="project" value="UniProtKB-KW"/>
</dbReference>
<protein>
    <submittedName>
        <fullName evidence="2">Alpha/beta hydrolase</fullName>
    </submittedName>
</protein>
<dbReference type="PRINTS" id="PR00111">
    <property type="entry name" value="ABHYDROLASE"/>
</dbReference>
<dbReference type="Pfam" id="PF12697">
    <property type="entry name" value="Abhydrolase_6"/>
    <property type="match status" value="1"/>
</dbReference>
<feature type="domain" description="AB hydrolase-1" evidence="1">
    <location>
        <begin position="41"/>
        <end position="280"/>
    </location>
</feature>
<evidence type="ECO:0000259" key="1">
    <source>
        <dbReference type="Pfam" id="PF12697"/>
    </source>
</evidence>
<keyword evidence="2" id="KW-0378">Hydrolase</keyword>
<evidence type="ECO:0000313" key="2">
    <source>
        <dbReference type="EMBL" id="PKU23666.1"/>
    </source>
</evidence>
<name>A0A2N3PTE8_9PROT</name>
<dbReference type="InterPro" id="IPR000073">
    <property type="entry name" value="AB_hydrolase_1"/>
</dbReference>
<dbReference type="Gene3D" id="3.40.50.1820">
    <property type="entry name" value="alpha/beta hydrolase"/>
    <property type="match status" value="1"/>
</dbReference>
<keyword evidence="3" id="KW-1185">Reference proteome</keyword>
<comment type="caution">
    <text evidence="2">The sequence shown here is derived from an EMBL/GenBank/DDBJ whole genome shotgun (WGS) entry which is preliminary data.</text>
</comment>
<dbReference type="AlphaFoldDB" id="A0A2N3PTE8"/>
<dbReference type="PANTHER" id="PTHR46438:SF11">
    <property type="entry name" value="LIPASE-RELATED"/>
    <property type="match status" value="1"/>
</dbReference>
<evidence type="ECO:0000313" key="3">
    <source>
        <dbReference type="Proteomes" id="UP000233293"/>
    </source>
</evidence>
<dbReference type="EMBL" id="PIUM01000018">
    <property type="protein sequence ID" value="PKU23666.1"/>
    <property type="molecule type" value="Genomic_DNA"/>
</dbReference>
<reference evidence="3" key="1">
    <citation type="submission" date="2017-12" db="EMBL/GenBank/DDBJ databases">
        <title>Draft genome sequence of Telmatospirillum siberiense 26-4b1T, an acidotolerant peatland alphaproteobacterium potentially involved in sulfur cycling.</title>
        <authorList>
            <person name="Hausmann B."/>
            <person name="Pjevac P."/>
            <person name="Schreck K."/>
            <person name="Herbold C.W."/>
            <person name="Daims H."/>
            <person name="Wagner M."/>
            <person name="Pester M."/>
            <person name="Loy A."/>
        </authorList>
    </citation>
    <scope>NUCLEOTIDE SEQUENCE [LARGE SCALE GENOMIC DNA]</scope>
    <source>
        <strain evidence="3">26-4b1</strain>
    </source>
</reference>
<dbReference type="RefSeq" id="WP_101251518.1">
    <property type="nucleotide sequence ID" value="NZ_PIUM01000018.1"/>
</dbReference>
<dbReference type="Proteomes" id="UP000233293">
    <property type="component" value="Unassembled WGS sequence"/>
</dbReference>
<dbReference type="InterPro" id="IPR029058">
    <property type="entry name" value="AB_hydrolase_fold"/>
</dbReference>
<accession>A0A2N3PTE8</accession>
<dbReference type="PANTHER" id="PTHR46438">
    <property type="entry name" value="ALPHA/BETA-HYDROLASES SUPERFAMILY PROTEIN"/>
    <property type="match status" value="1"/>
</dbReference>
<gene>
    <name evidence="2" type="ORF">CWS72_15455</name>
</gene>
<dbReference type="SUPFAM" id="SSF53474">
    <property type="entry name" value="alpha/beta-Hydrolases"/>
    <property type="match status" value="1"/>
</dbReference>
<dbReference type="NCBIfam" id="TIGR03056">
    <property type="entry name" value="bchO_mg_che_rel"/>
    <property type="match status" value="1"/>
</dbReference>
<dbReference type="InterPro" id="IPR017497">
    <property type="entry name" value="BchO"/>
</dbReference>
<organism evidence="2 3">
    <name type="scientific">Telmatospirillum siberiense</name>
    <dbReference type="NCBI Taxonomy" id="382514"/>
    <lineage>
        <taxon>Bacteria</taxon>
        <taxon>Pseudomonadati</taxon>
        <taxon>Pseudomonadota</taxon>
        <taxon>Alphaproteobacteria</taxon>
        <taxon>Rhodospirillales</taxon>
        <taxon>Rhodospirillaceae</taxon>
        <taxon>Telmatospirillum</taxon>
    </lineage>
</organism>
<dbReference type="OrthoDB" id="9799612at2"/>
<proteinExistence type="predicted"/>
<sequence>MRSKPVWDIEGRDWPNRTASTFVKADGLTWHVQILGQGPCLLLLHGTGAATHSWRDLAPLLSRHFTVIAPDLPGHGFTDLYAHRPLSMPRMAAAVTALLTRLGTKPDAVVGHSAGAAIAIRMAIDETINPHALVSLNGALMPFSGLGGVLFPALARLLFVNPLAATLMAWRASNPDTVAHIIDQTGSTLDARGLDFYARLWRTTRHVEAALSQMANWDLRPLLFDLPRLRVPLTLVASENDHAVPARVAREIKSLKTSSTVIVVPKLGHLAHEEAPPSLAEIIIKACI</sequence>